<gene>
    <name evidence="2" type="ORF">F0U83_16660</name>
</gene>
<evidence type="ECO:0000256" key="1">
    <source>
        <dbReference type="SAM" id="Phobius"/>
    </source>
</evidence>
<dbReference type="RefSeq" id="WP_138985868.1">
    <property type="nucleotide sequence ID" value="NZ_CP043869.1"/>
</dbReference>
<keyword evidence="1" id="KW-0812">Transmembrane</keyword>
<feature type="transmembrane region" description="Helical" evidence="1">
    <location>
        <begin position="56"/>
        <end position="74"/>
    </location>
</feature>
<proteinExistence type="predicted"/>
<dbReference type="AlphaFoldDB" id="A0A5P1RGE7"/>
<evidence type="ECO:0000313" key="3">
    <source>
        <dbReference type="Proteomes" id="UP000324760"/>
    </source>
</evidence>
<accession>A0A5P1RGE7</accession>
<sequence>MYYLAILETILFWGGLLVFLVSLAMYAGRTKDFKSLIMFWQPTIAYNVVEFKVNRTGLGMMLIAIVIRFAVHFLA</sequence>
<name>A0A5P1RGE7_9GAMM</name>
<organism evidence="2 3">
    <name type="scientific">Neptunomonas concharum</name>
    <dbReference type="NCBI Taxonomy" id="1031538"/>
    <lineage>
        <taxon>Bacteria</taxon>
        <taxon>Pseudomonadati</taxon>
        <taxon>Pseudomonadota</taxon>
        <taxon>Gammaproteobacteria</taxon>
        <taxon>Oceanospirillales</taxon>
        <taxon>Oceanospirillaceae</taxon>
        <taxon>Neptunomonas</taxon>
    </lineage>
</organism>
<protein>
    <submittedName>
        <fullName evidence="2">Uncharacterized protein</fullName>
    </submittedName>
</protein>
<feature type="transmembrane region" description="Helical" evidence="1">
    <location>
        <begin position="6"/>
        <end position="28"/>
    </location>
</feature>
<keyword evidence="1" id="KW-1133">Transmembrane helix</keyword>
<dbReference type="Proteomes" id="UP000324760">
    <property type="component" value="Chromosome"/>
</dbReference>
<dbReference type="EMBL" id="CP043869">
    <property type="protein sequence ID" value="QEQ98211.1"/>
    <property type="molecule type" value="Genomic_DNA"/>
</dbReference>
<keyword evidence="3" id="KW-1185">Reference proteome</keyword>
<reference evidence="2 3" key="1">
    <citation type="journal article" date="2019" name="Biochem. Eng. J.">
        <title>Metabolic engineering of the marine bacteria Neptunomonas concharum for the production of acetoin and meso-2,3-butanediol from acetate.</title>
        <authorList>
            <person name="Li W."/>
            <person name="Pu N."/>
            <person name="Liu C.-X."/>
            <person name="Yuan Q.-P."/>
            <person name="Li Z.-J."/>
        </authorList>
    </citation>
    <scope>NUCLEOTIDE SEQUENCE [LARGE SCALE GENOMIC DNA]</scope>
    <source>
        <strain evidence="2 3">JCM17730</strain>
    </source>
</reference>
<dbReference type="OrthoDB" id="6184036at2"/>
<dbReference type="KEGG" id="ncu:F0U83_16660"/>
<keyword evidence="1" id="KW-0472">Membrane</keyword>
<evidence type="ECO:0000313" key="2">
    <source>
        <dbReference type="EMBL" id="QEQ98211.1"/>
    </source>
</evidence>